<name>X8C9V0_MYCXE</name>
<comment type="caution">
    <text evidence="2">The sequence shown here is derived from an EMBL/GenBank/DDBJ whole genome shotgun (WGS) entry which is preliminary data.</text>
</comment>
<gene>
    <name evidence="2" type="ORF">I553_2414</name>
</gene>
<feature type="compositionally biased region" description="Polar residues" evidence="1">
    <location>
        <begin position="78"/>
        <end position="95"/>
    </location>
</feature>
<dbReference type="PATRIC" id="fig|1299334.3.peg.3528"/>
<organism evidence="2">
    <name type="scientific">Mycobacterium xenopi 4042</name>
    <dbReference type="NCBI Taxonomy" id="1299334"/>
    <lineage>
        <taxon>Bacteria</taxon>
        <taxon>Bacillati</taxon>
        <taxon>Actinomycetota</taxon>
        <taxon>Actinomycetes</taxon>
        <taxon>Mycobacteriales</taxon>
        <taxon>Mycobacteriaceae</taxon>
        <taxon>Mycobacterium</taxon>
    </lineage>
</organism>
<evidence type="ECO:0000313" key="2">
    <source>
        <dbReference type="EMBL" id="EUA52228.1"/>
    </source>
</evidence>
<reference evidence="2" key="1">
    <citation type="submission" date="2014-01" db="EMBL/GenBank/DDBJ databases">
        <authorList>
            <person name="Brown-Elliot B."/>
            <person name="Wallace R."/>
            <person name="Lenaerts A."/>
            <person name="Ordway D."/>
            <person name="DeGroote M.A."/>
            <person name="Parker T."/>
            <person name="Sizemore C."/>
            <person name="Tallon L.J."/>
            <person name="Sadzewicz L.K."/>
            <person name="Sengamalay N."/>
            <person name="Fraser C.M."/>
            <person name="Hine E."/>
            <person name="Shefchek K.A."/>
            <person name="Das S.P."/>
            <person name="Tettelin H."/>
        </authorList>
    </citation>
    <scope>NUCLEOTIDE SEQUENCE [LARGE SCALE GENOMIC DNA]</scope>
    <source>
        <strain evidence="2">4042</strain>
    </source>
</reference>
<accession>X8C9V0</accession>
<evidence type="ECO:0000256" key="1">
    <source>
        <dbReference type="SAM" id="MobiDB-lite"/>
    </source>
</evidence>
<feature type="region of interest" description="Disordered" evidence="1">
    <location>
        <begin position="63"/>
        <end position="108"/>
    </location>
</feature>
<protein>
    <submittedName>
        <fullName evidence="2">Uncharacterized protein</fullName>
    </submittedName>
</protein>
<proteinExistence type="predicted"/>
<sequence>MLYVGGDFAHTDVTAAYRPKACGSHRRVHAAVIVDDVDSHRESVNKFEGAAGRLSTVKSAKTRLSEPIHQAARPCGPTKSQPTPVLASSQVVSNADENECARGSSGER</sequence>
<dbReference type="EMBL" id="JAOB01000033">
    <property type="protein sequence ID" value="EUA52228.1"/>
    <property type="molecule type" value="Genomic_DNA"/>
</dbReference>
<dbReference type="AlphaFoldDB" id="X8C9V0"/>